<feature type="domain" description="GGDEF" evidence="5">
    <location>
        <begin position="241"/>
        <end position="369"/>
    </location>
</feature>
<comment type="cofactor">
    <cofactor evidence="1">
        <name>Mg(2+)</name>
        <dbReference type="ChEBI" id="CHEBI:18420"/>
    </cofactor>
</comment>
<dbReference type="GO" id="GO:0005886">
    <property type="term" value="C:plasma membrane"/>
    <property type="evidence" value="ECO:0007669"/>
    <property type="project" value="TreeGrafter"/>
</dbReference>
<dbReference type="PANTHER" id="PTHR45138:SF24">
    <property type="entry name" value="DIGUANYLATE CYCLASE DGCC-RELATED"/>
    <property type="match status" value="1"/>
</dbReference>
<dbReference type="SUPFAM" id="SSF55073">
    <property type="entry name" value="Nucleotide cyclase"/>
    <property type="match status" value="1"/>
</dbReference>
<dbReference type="FunFam" id="3.30.70.270:FF:000001">
    <property type="entry name" value="Diguanylate cyclase domain protein"/>
    <property type="match status" value="1"/>
</dbReference>
<dbReference type="Proteomes" id="UP000565262">
    <property type="component" value="Unassembled WGS sequence"/>
</dbReference>
<dbReference type="GO" id="GO:0052621">
    <property type="term" value="F:diguanylate cyclase activity"/>
    <property type="evidence" value="ECO:0007669"/>
    <property type="project" value="UniProtKB-EC"/>
</dbReference>
<protein>
    <recommendedName>
        <fullName evidence="2">diguanylate cyclase</fullName>
        <ecNumber evidence="2">2.7.7.65</ecNumber>
    </recommendedName>
</protein>
<keyword evidence="4" id="KW-1133">Transmembrane helix</keyword>
<sequence>MAYRSIPIRLRLLSRKILRLITGRSDDIFMQVHHGFCLLTALFVTSAGLFNVLLDITSLLAGVAMASFGCGLVAIWYFSRFRGHYREMATLFSLTLLFVVIPMNWFSNAGSLGPTALYCLTAALYTLSVLREVAMLRKPVVFLAFAEPLILYLLEQRFPHWVSGYTSPEVRFWDMQFSYIAAMVILFITAWGHLHRYKAEAERSRQYAQYLKHMADRDGLTSLYNHRAILERAGRIRKEKPVCSLILCDVDFFKRLNDTYGHLIGDTVLIEVATHLQNTAFEAGALAGRYGGEEFLLVCSAPHETAMTLAEQARSNIATRVTCPEQVTISIGVAQCQDNESLADTLHRADQALYRAKEQGRNRVEPASATDAASNLVSSVP</sequence>
<keyword evidence="4" id="KW-0472">Membrane</keyword>
<dbReference type="NCBIfam" id="TIGR00254">
    <property type="entry name" value="GGDEF"/>
    <property type="match status" value="1"/>
</dbReference>
<feature type="transmembrane region" description="Helical" evidence="4">
    <location>
        <begin position="56"/>
        <end position="77"/>
    </location>
</feature>
<evidence type="ECO:0000259" key="5">
    <source>
        <dbReference type="PROSITE" id="PS50887"/>
    </source>
</evidence>
<feature type="transmembrane region" description="Helical" evidence="4">
    <location>
        <begin position="112"/>
        <end position="130"/>
    </location>
</feature>
<dbReference type="Pfam" id="PF00990">
    <property type="entry name" value="GGDEF"/>
    <property type="match status" value="1"/>
</dbReference>
<organism evidence="6 7">
    <name type="scientific">Oceanospirillum sediminis</name>
    <dbReference type="NCBI Taxonomy" id="2760088"/>
    <lineage>
        <taxon>Bacteria</taxon>
        <taxon>Pseudomonadati</taxon>
        <taxon>Pseudomonadota</taxon>
        <taxon>Gammaproteobacteria</taxon>
        <taxon>Oceanospirillales</taxon>
        <taxon>Oceanospirillaceae</taxon>
        <taxon>Oceanospirillum</taxon>
    </lineage>
</organism>
<evidence type="ECO:0000256" key="1">
    <source>
        <dbReference type="ARBA" id="ARBA00001946"/>
    </source>
</evidence>
<dbReference type="GO" id="GO:0043709">
    <property type="term" value="P:cell adhesion involved in single-species biofilm formation"/>
    <property type="evidence" value="ECO:0007669"/>
    <property type="project" value="TreeGrafter"/>
</dbReference>
<dbReference type="GO" id="GO:1902201">
    <property type="term" value="P:negative regulation of bacterial-type flagellum-dependent cell motility"/>
    <property type="evidence" value="ECO:0007669"/>
    <property type="project" value="TreeGrafter"/>
</dbReference>
<feature type="transmembrane region" description="Helical" evidence="4">
    <location>
        <begin position="89"/>
        <end position="106"/>
    </location>
</feature>
<dbReference type="RefSeq" id="WP_182809045.1">
    <property type="nucleotide sequence ID" value="NZ_JACJFM010000013.1"/>
</dbReference>
<dbReference type="InterPro" id="IPR050469">
    <property type="entry name" value="Diguanylate_Cyclase"/>
</dbReference>
<accession>A0A839IQQ4</accession>
<comment type="caution">
    <text evidence="6">The sequence shown here is derived from an EMBL/GenBank/DDBJ whole genome shotgun (WGS) entry which is preliminary data.</text>
</comment>
<dbReference type="PROSITE" id="PS50887">
    <property type="entry name" value="GGDEF"/>
    <property type="match status" value="1"/>
</dbReference>
<dbReference type="SMART" id="SM00267">
    <property type="entry name" value="GGDEF"/>
    <property type="match status" value="1"/>
</dbReference>
<dbReference type="InterPro" id="IPR043128">
    <property type="entry name" value="Rev_trsase/Diguanyl_cyclase"/>
</dbReference>
<feature type="transmembrane region" description="Helical" evidence="4">
    <location>
        <begin position="139"/>
        <end position="155"/>
    </location>
</feature>
<keyword evidence="7" id="KW-1185">Reference proteome</keyword>
<dbReference type="CDD" id="cd01949">
    <property type="entry name" value="GGDEF"/>
    <property type="match status" value="1"/>
</dbReference>
<evidence type="ECO:0000313" key="6">
    <source>
        <dbReference type="EMBL" id="MBB1487261.1"/>
    </source>
</evidence>
<dbReference type="EMBL" id="JACJFM010000013">
    <property type="protein sequence ID" value="MBB1487261.1"/>
    <property type="molecule type" value="Genomic_DNA"/>
</dbReference>
<name>A0A839IQQ4_9GAMM</name>
<gene>
    <name evidence="6" type="ORF">H4O21_11635</name>
</gene>
<feature type="transmembrane region" description="Helical" evidence="4">
    <location>
        <begin position="28"/>
        <end position="50"/>
    </location>
</feature>
<dbReference type="PANTHER" id="PTHR45138">
    <property type="entry name" value="REGULATORY COMPONENTS OF SENSORY TRANSDUCTION SYSTEM"/>
    <property type="match status" value="1"/>
</dbReference>
<feature type="compositionally biased region" description="Polar residues" evidence="3">
    <location>
        <begin position="371"/>
        <end position="381"/>
    </location>
</feature>
<evidence type="ECO:0000256" key="4">
    <source>
        <dbReference type="SAM" id="Phobius"/>
    </source>
</evidence>
<reference evidence="6 7" key="1">
    <citation type="submission" date="2020-08" db="EMBL/GenBank/DDBJ databases">
        <title>Oceanospirillum sp. nov. isolated from marine sediment.</title>
        <authorList>
            <person name="Ji X."/>
        </authorList>
    </citation>
    <scope>NUCLEOTIDE SEQUENCE [LARGE SCALE GENOMIC DNA]</scope>
    <source>
        <strain evidence="6 7">D5</strain>
    </source>
</reference>
<dbReference type="Gene3D" id="3.30.70.270">
    <property type="match status" value="1"/>
</dbReference>
<evidence type="ECO:0000256" key="2">
    <source>
        <dbReference type="ARBA" id="ARBA00012528"/>
    </source>
</evidence>
<dbReference type="EC" id="2.7.7.65" evidence="2"/>
<feature type="region of interest" description="Disordered" evidence="3">
    <location>
        <begin position="358"/>
        <end position="381"/>
    </location>
</feature>
<keyword evidence="4" id="KW-0812">Transmembrane</keyword>
<dbReference type="InterPro" id="IPR000160">
    <property type="entry name" value="GGDEF_dom"/>
</dbReference>
<proteinExistence type="predicted"/>
<evidence type="ECO:0000256" key="3">
    <source>
        <dbReference type="SAM" id="MobiDB-lite"/>
    </source>
</evidence>
<evidence type="ECO:0000313" key="7">
    <source>
        <dbReference type="Proteomes" id="UP000565262"/>
    </source>
</evidence>
<dbReference type="AlphaFoldDB" id="A0A839IQQ4"/>
<dbReference type="InterPro" id="IPR029787">
    <property type="entry name" value="Nucleotide_cyclase"/>
</dbReference>
<feature type="transmembrane region" description="Helical" evidence="4">
    <location>
        <begin position="175"/>
        <end position="194"/>
    </location>
</feature>